<comment type="subcellular location">
    <subcellularLocation>
        <location evidence="1">Membrane</location>
    </subcellularLocation>
</comment>
<evidence type="ECO:0000256" key="6">
    <source>
        <dbReference type="SAM" id="Coils"/>
    </source>
</evidence>
<evidence type="ECO:0000256" key="7">
    <source>
        <dbReference type="SAM" id="Phobius"/>
    </source>
</evidence>
<accession>A0A850QJY3</accession>
<feature type="transmembrane region" description="Helical" evidence="7">
    <location>
        <begin position="82"/>
        <end position="102"/>
    </location>
</feature>
<dbReference type="EMBL" id="JABXYJ010000014">
    <property type="protein sequence ID" value="NVO79369.1"/>
    <property type="molecule type" value="Genomic_DNA"/>
</dbReference>
<proteinExistence type="predicted"/>
<dbReference type="GO" id="GO:0016020">
    <property type="term" value="C:membrane"/>
    <property type="evidence" value="ECO:0007669"/>
    <property type="project" value="UniProtKB-SubCell"/>
</dbReference>
<protein>
    <submittedName>
        <fullName evidence="8">DUF1640 domain-containing protein</fullName>
    </submittedName>
</protein>
<evidence type="ECO:0000256" key="4">
    <source>
        <dbReference type="ARBA" id="ARBA00023054"/>
    </source>
</evidence>
<evidence type="ECO:0000256" key="3">
    <source>
        <dbReference type="ARBA" id="ARBA00022989"/>
    </source>
</evidence>
<keyword evidence="4 6" id="KW-0175">Coiled coil</keyword>
<dbReference type="Proteomes" id="UP000588051">
    <property type="component" value="Unassembled WGS sequence"/>
</dbReference>
<name>A0A850QJY3_9BURK</name>
<dbReference type="InterPro" id="IPR024461">
    <property type="entry name" value="CCDC90-like"/>
</dbReference>
<keyword evidence="5 7" id="KW-0472">Membrane</keyword>
<reference evidence="8 9" key="1">
    <citation type="submission" date="2020-06" db="EMBL/GenBank/DDBJ databases">
        <authorList>
            <person name="Qiu C."/>
            <person name="Liu Z."/>
        </authorList>
    </citation>
    <scope>NUCLEOTIDE SEQUENCE [LARGE SCALE GENOMIC DNA]</scope>
    <source>
        <strain evidence="8 9">EM 1</strain>
    </source>
</reference>
<keyword evidence="9" id="KW-1185">Reference proteome</keyword>
<organism evidence="8 9">
    <name type="scientific">Undibacterium oligocarboniphilum</name>
    <dbReference type="NCBI Taxonomy" id="666702"/>
    <lineage>
        <taxon>Bacteria</taxon>
        <taxon>Pseudomonadati</taxon>
        <taxon>Pseudomonadota</taxon>
        <taxon>Betaproteobacteria</taxon>
        <taxon>Burkholderiales</taxon>
        <taxon>Oxalobacteraceae</taxon>
        <taxon>Undibacterium</taxon>
    </lineage>
</organism>
<dbReference type="AlphaFoldDB" id="A0A850QJY3"/>
<dbReference type="Gene3D" id="1.20.5.340">
    <property type="match status" value="1"/>
</dbReference>
<evidence type="ECO:0000256" key="2">
    <source>
        <dbReference type="ARBA" id="ARBA00022692"/>
    </source>
</evidence>
<evidence type="ECO:0000313" key="8">
    <source>
        <dbReference type="EMBL" id="NVO79369.1"/>
    </source>
</evidence>
<sequence>MMAIPFDTLKVVEQLENAGYSPQQAKAQASVLVDVLSEEAERVADKFATKSDSTQELANVKLEINNLRQEAKVMNSDTKSEIIRWVVGVSVLQMGLISALVLKIVH</sequence>
<comment type="caution">
    <text evidence="8">The sequence shown here is derived from an EMBL/GenBank/DDBJ whole genome shotgun (WGS) entry which is preliminary data.</text>
</comment>
<feature type="coiled-coil region" evidence="6">
    <location>
        <begin position="50"/>
        <end position="77"/>
    </location>
</feature>
<evidence type="ECO:0000256" key="1">
    <source>
        <dbReference type="ARBA" id="ARBA00004370"/>
    </source>
</evidence>
<keyword evidence="3 7" id="KW-1133">Transmembrane helix</keyword>
<gene>
    <name evidence="8" type="ORF">HV832_16240</name>
</gene>
<dbReference type="Pfam" id="PF07798">
    <property type="entry name" value="CCDC90-like"/>
    <property type="match status" value="1"/>
</dbReference>
<keyword evidence="2 7" id="KW-0812">Transmembrane</keyword>
<evidence type="ECO:0000313" key="9">
    <source>
        <dbReference type="Proteomes" id="UP000588051"/>
    </source>
</evidence>
<evidence type="ECO:0000256" key="5">
    <source>
        <dbReference type="ARBA" id="ARBA00023136"/>
    </source>
</evidence>
<dbReference type="RefSeq" id="WP_176804984.1">
    <property type="nucleotide sequence ID" value="NZ_JABXYJ010000014.1"/>
</dbReference>